<evidence type="ECO:0000256" key="4">
    <source>
        <dbReference type="ARBA" id="ARBA00022840"/>
    </source>
</evidence>
<dbReference type="RefSeq" id="WP_035450699.1">
    <property type="nucleotide sequence ID" value="NZ_AZGA01000088.1"/>
</dbReference>
<keyword evidence="2" id="KW-0813">Transport</keyword>
<dbReference type="GO" id="GO:0016887">
    <property type="term" value="F:ATP hydrolysis activity"/>
    <property type="evidence" value="ECO:0007669"/>
    <property type="project" value="InterPro"/>
</dbReference>
<dbReference type="PANTHER" id="PTHR42711">
    <property type="entry name" value="ABC TRANSPORTER ATP-BINDING PROTEIN"/>
    <property type="match status" value="1"/>
</dbReference>
<reference evidence="6 7" key="1">
    <citation type="journal article" date="2015" name="Genome Announc.">
        <title>Expanding the biotechnology potential of lactobacilli through comparative genomics of 213 strains and associated genera.</title>
        <authorList>
            <person name="Sun Z."/>
            <person name="Harris H.M."/>
            <person name="McCann A."/>
            <person name="Guo C."/>
            <person name="Argimon S."/>
            <person name="Zhang W."/>
            <person name="Yang X."/>
            <person name="Jeffery I.B."/>
            <person name="Cooney J.C."/>
            <person name="Kagawa T.F."/>
            <person name="Liu W."/>
            <person name="Song Y."/>
            <person name="Salvetti E."/>
            <person name="Wrobel A."/>
            <person name="Rasinkangas P."/>
            <person name="Parkhill J."/>
            <person name="Rea M.C."/>
            <person name="O'Sullivan O."/>
            <person name="Ritari J."/>
            <person name="Douillard F.P."/>
            <person name="Paul Ross R."/>
            <person name="Yang R."/>
            <person name="Briner A.E."/>
            <person name="Felis G.E."/>
            <person name="de Vos W.M."/>
            <person name="Barrangou R."/>
            <person name="Klaenhammer T.R."/>
            <person name="Caufield P.W."/>
            <person name="Cui Y."/>
            <person name="Zhang H."/>
            <person name="O'Toole P.W."/>
        </authorList>
    </citation>
    <scope>NUCLEOTIDE SEQUENCE [LARGE SCALE GENOMIC DNA]</scope>
    <source>
        <strain evidence="6 7">DSM 18527</strain>
    </source>
</reference>
<evidence type="ECO:0000259" key="5">
    <source>
        <dbReference type="PROSITE" id="PS50893"/>
    </source>
</evidence>
<dbReference type="InterPro" id="IPR017871">
    <property type="entry name" value="ABC_transporter-like_CS"/>
</dbReference>
<dbReference type="InterPro" id="IPR003439">
    <property type="entry name" value="ABC_transporter-like_ATP-bd"/>
</dbReference>
<organism evidence="6 7">
    <name type="scientific">Agrilactobacillus composti DSM 18527 = JCM 14202</name>
    <dbReference type="NCBI Taxonomy" id="1423734"/>
    <lineage>
        <taxon>Bacteria</taxon>
        <taxon>Bacillati</taxon>
        <taxon>Bacillota</taxon>
        <taxon>Bacilli</taxon>
        <taxon>Lactobacillales</taxon>
        <taxon>Lactobacillaceae</taxon>
        <taxon>Agrilactobacillus</taxon>
    </lineage>
</organism>
<evidence type="ECO:0000313" key="7">
    <source>
        <dbReference type="Proteomes" id="UP000051236"/>
    </source>
</evidence>
<keyword evidence="7" id="KW-1185">Reference proteome</keyword>
<dbReference type="PANTHER" id="PTHR42711:SF5">
    <property type="entry name" value="ABC TRANSPORTER ATP-BINDING PROTEIN NATA"/>
    <property type="match status" value="1"/>
</dbReference>
<dbReference type="Gene3D" id="3.40.50.300">
    <property type="entry name" value="P-loop containing nucleotide triphosphate hydrolases"/>
    <property type="match status" value="1"/>
</dbReference>
<comment type="caution">
    <text evidence="6">The sequence shown here is derived from an EMBL/GenBank/DDBJ whole genome shotgun (WGS) entry which is preliminary data.</text>
</comment>
<dbReference type="PATRIC" id="fig|1423734.3.peg.1690"/>
<dbReference type="GO" id="GO:0005524">
    <property type="term" value="F:ATP binding"/>
    <property type="evidence" value="ECO:0007669"/>
    <property type="project" value="UniProtKB-KW"/>
</dbReference>
<dbReference type="STRING" id="1423734.FC83_GL001671"/>
<dbReference type="InterPro" id="IPR050763">
    <property type="entry name" value="ABC_transporter_ATP-binding"/>
</dbReference>
<evidence type="ECO:0000256" key="3">
    <source>
        <dbReference type="ARBA" id="ARBA00022741"/>
    </source>
</evidence>
<dbReference type="AlphaFoldDB" id="X0PCT5"/>
<dbReference type="InterPro" id="IPR027417">
    <property type="entry name" value="P-loop_NTPase"/>
</dbReference>
<sequence>MADLKIQNLTKTYGAKIAVNHISMTIKAGSFVAFLGPNGAGKSTTVGMVCGLVAPTSGQISLGNLAIDATSYRAKLGVVFQDSVLDRDLSVAANLKLRAQMYAHIDPAWQQQLIAHFGLTAFVTQKYGTLSGGQRRRVDIVRALLHQPAILILDEPSTGLDIQTRRIIWETLAELRRDTGLTVILTTHYLEEAQSADFVYIIDQGTIIAADTVANLTRDYAAYQLKLTPVDAPKLLQQLQAQGLKAKSDHQTISVAVPTAQAALAVLNNCQSLLTDFECRPGDMNDIFIALTGKAVH</sequence>
<proteinExistence type="inferred from homology"/>
<evidence type="ECO:0000313" key="6">
    <source>
        <dbReference type="EMBL" id="KRM30536.1"/>
    </source>
</evidence>
<dbReference type="Proteomes" id="UP000051236">
    <property type="component" value="Unassembled WGS sequence"/>
</dbReference>
<dbReference type="OrthoDB" id="9804819at2"/>
<feature type="domain" description="ABC transporter" evidence="5">
    <location>
        <begin position="4"/>
        <end position="229"/>
    </location>
</feature>
<protein>
    <submittedName>
        <fullName evidence="6">Multidrug ABC transporter ATPase</fullName>
    </submittedName>
</protein>
<evidence type="ECO:0000256" key="2">
    <source>
        <dbReference type="ARBA" id="ARBA00022448"/>
    </source>
</evidence>
<dbReference type="SMART" id="SM00382">
    <property type="entry name" value="AAA"/>
    <property type="match status" value="1"/>
</dbReference>
<dbReference type="Pfam" id="PF00005">
    <property type="entry name" value="ABC_tran"/>
    <property type="match status" value="1"/>
</dbReference>
<name>X0PCT5_9LACO</name>
<accession>X0PCT5</accession>
<dbReference type="SUPFAM" id="SSF52540">
    <property type="entry name" value="P-loop containing nucleoside triphosphate hydrolases"/>
    <property type="match status" value="1"/>
</dbReference>
<dbReference type="PROSITE" id="PS50893">
    <property type="entry name" value="ABC_TRANSPORTER_2"/>
    <property type="match status" value="1"/>
</dbReference>
<dbReference type="eggNOG" id="COG1131">
    <property type="taxonomic scope" value="Bacteria"/>
</dbReference>
<dbReference type="EMBL" id="AZGA01000088">
    <property type="protein sequence ID" value="KRM30536.1"/>
    <property type="molecule type" value="Genomic_DNA"/>
</dbReference>
<dbReference type="PROSITE" id="PS00211">
    <property type="entry name" value="ABC_TRANSPORTER_1"/>
    <property type="match status" value="1"/>
</dbReference>
<keyword evidence="4" id="KW-0067">ATP-binding</keyword>
<dbReference type="InterPro" id="IPR003593">
    <property type="entry name" value="AAA+_ATPase"/>
</dbReference>
<keyword evidence="3" id="KW-0547">Nucleotide-binding</keyword>
<gene>
    <name evidence="6" type="ORF">FC83_GL001671</name>
</gene>
<comment type="similarity">
    <text evidence="1">Belongs to the ABC transporter superfamily.</text>
</comment>
<evidence type="ECO:0000256" key="1">
    <source>
        <dbReference type="ARBA" id="ARBA00005417"/>
    </source>
</evidence>